<evidence type="ECO:0000313" key="4">
    <source>
        <dbReference type="EMBL" id="EER07287.1"/>
    </source>
</evidence>
<keyword evidence="5" id="KW-1185">Reference proteome</keyword>
<keyword evidence="2" id="KW-0812">Transmembrane</keyword>
<sequence>MGSHSSRSAPLPSTLLLFLWVIVDRVMAASSPRLSYPVPQRRLGDQPSASSVTTETKPRWEKTVVAERNHKQQTLVEAAPESPPVTVNGSIRESTATNQPSHMVSGGPSGPRVTPSSLGDGSTSKIAQPSAGFKHIVCPTAEACSISLSVPAGIDSTLIAHPTDDTRRRVMSGFGQEVDFGLSGIEARRRAPPQVDNLMAEYAYSRIVVKVFTYAPYALGVGSYDLILFGNNSIFEEYVGQLVVMDLNYCVTEGDHDTLFDHLVAYSNDVAANDHGGFIYPTTQPPESPRGPSERMSSPMPNDGTTEGDAGSNAESPDSRIGPGDIAGIVCGVLLAAISGCLITWLIFKLCRGKQREEERDLVGAADGGGGGAHAFYDNCVDLESVDPLESLDLPAPTPPSVVLYPSPEPSTVCSSPLARSEYISDDPNIDVELRRAAGQVLADVRCPSFEER</sequence>
<keyword evidence="2" id="KW-0472">Membrane</keyword>
<feature type="compositionally biased region" description="Polar residues" evidence="1">
    <location>
        <begin position="114"/>
        <end position="125"/>
    </location>
</feature>
<dbReference type="OMA" id="LPWAIAD"/>
<dbReference type="InParanoid" id="C5L725"/>
<feature type="transmembrane region" description="Helical" evidence="2">
    <location>
        <begin position="326"/>
        <end position="348"/>
    </location>
</feature>
<evidence type="ECO:0000256" key="1">
    <source>
        <dbReference type="SAM" id="MobiDB-lite"/>
    </source>
</evidence>
<protein>
    <submittedName>
        <fullName evidence="4">Uncharacterized protein</fullName>
    </submittedName>
</protein>
<dbReference type="GeneID" id="9060056"/>
<proteinExistence type="predicted"/>
<keyword evidence="2" id="KW-1133">Transmembrane helix</keyword>
<evidence type="ECO:0000313" key="5">
    <source>
        <dbReference type="Proteomes" id="UP000007800"/>
    </source>
</evidence>
<feature type="chain" id="PRO_5002954853" evidence="3">
    <location>
        <begin position="29"/>
        <end position="453"/>
    </location>
</feature>
<evidence type="ECO:0000256" key="2">
    <source>
        <dbReference type="SAM" id="Phobius"/>
    </source>
</evidence>
<keyword evidence="3" id="KW-0732">Signal</keyword>
<organism evidence="5">
    <name type="scientific">Perkinsus marinus (strain ATCC 50983 / TXsc)</name>
    <dbReference type="NCBI Taxonomy" id="423536"/>
    <lineage>
        <taxon>Eukaryota</taxon>
        <taxon>Sar</taxon>
        <taxon>Alveolata</taxon>
        <taxon>Perkinsozoa</taxon>
        <taxon>Perkinsea</taxon>
        <taxon>Perkinsida</taxon>
        <taxon>Perkinsidae</taxon>
        <taxon>Perkinsus</taxon>
    </lineage>
</organism>
<feature type="compositionally biased region" description="Polar residues" evidence="1">
    <location>
        <begin position="85"/>
        <end position="102"/>
    </location>
</feature>
<reference evidence="4 5" key="1">
    <citation type="submission" date="2008-07" db="EMBL/GenBank/DDBJ databases">
        <authorList>
            <person name="El-Sayed N."/>
            <person name="Caler E."/>
            <person name="Inman J."/>
            <person name="Amedeo P."/>
            <person name="Hass B."/>
            <person name="Wortman J."/>
        </authorList>
    </citation>
    <scope>NUCLEOTIDE SEQUENCE [LARGE SCALE GENOMIC DNA]</scope>
    <source>
        <strain evidence="5">ATCC 50983 / TXsc</strain>
    </source>
</reference>
<dbReference type="RefSeq" id="XP_002775471.1">
    <property type="nucleotide sequence ID" value="XM_002775425.1"/>
</dbReference>
<feature type="compositionally biased region" description="Basic and acidic residues" evidence="1">
    <location>
        <begin position="56"/>
        <end position="70"/>
    </location>
</feature>
<gene>
    <name evidence="4" type="ORF">Pmar_PMAR020448</name>
</gene>
<accession>C5L725</accession>
<feature type="compositionally biased region" description="Polar residues" evidence="1">
    <location>
        <begin position="295"/>
        <end position="305"/>
    </location>
</feature>
<evidence type="ECO:0000256" key="3">
    <source>
        <dbReference type="SAM" id="SignalP"/>
    </source>
</evidence>
<feature type="signal peptide" evidence="3">
    <location>
        <begin position="1"/>
        <end position="28"/>
    </location>
</feature>
<feature type="region of interest" description="Disordered" evidence="1">
    <location>
        <begin position="35"/>
        <end position="125"/>
    </location>
</feature>
<dbReference type="EMBL" id="GG679899">
    <property type="protein sequence ID" value="EER07287.1"/>
    <property type="molecule type" value="Genomic_DNA"/>
</dbReference>
<name>C5L725_PERM5</name>
<dbReference type="Proteomes" id="UP000007800">
    <property type="component" value="Unassembled WGS sequence"/>
</dbReference>
<dbReference type="AlphaFoldDB" id="C5L725"/>
<feature type="region of interest" description="Disordered" evidence="1">
    <location>
        <begin position="277"/>
        <end position="319"/>
    </location>
</feature>
<dbReference type="OrthoDB" id="10580510at2759"/>